<accession>A0A6A4GAD1</accession>
<dbReference type="EMBL" id="ML771545">
    <property type="protein sequence ID" value="KAE9382436.1"/>
    <property type="molecule type" value="Genomic_DNA"/>
</dbReference>
<dbReference type="AlphaFoldDB" id="A0A6A4GAD1"/>
<sequence length="83" mass="9168">MVLEAELLRGVYAKIFQSVTSIPNKCVEPPTAIHVISGTGLCLSRGTRFFIYCISCDIWHPLCLLRNLVAPLEGNRILHLSTG</sequence>
<reference evidence="1" key="1">
    <citation type="journal article" date="2019" name="Environ. Microbiol.">
        <title>Fungal ecological strategies reflected in gene transcription - a case study of two litter decomposers.</title>
        <authorList>
            <person name="Barbi F."/>
            <person name="Kohler A."/>
            <person name="Barry K."/>
            <person name="Baskaran P."/>
            <person name="Daum C."/>
            <person name="Fauchery L."/>
            <person name="Ihrmark K."/>
            <person name="Kuo A."/>
            <person name="LaButti K."/>
            <person name="Lipzen A."/>
            <person name="Morin E."/>
            <person name="Grigoriev I.V."/>
            <person name="Henrissat B."/>
            <person name="Lindahl B."/>
            <person name="Martin F."/>
        </authorList>
    </citation>
    <scope>NUCLEOTIDE SEQUENCE</scope>
    <source>
        <strain evidence="1">JB14</strain>
    </source>
</reference>
<evidence type="ECO:0000313" key="1">
    <source>
        <dbReference type="EMBL" id="KAE9382436.1"/>
    </source>
</evidence>
<protein>
    <submittedName>
        <fullName evidence="1">Uncharacterized protein</fullName>
    </submittedName>
</protein>
<evidence type="ECO:0000313" key="2">
    <source>
        <dbReference type="Proteomes" id="UP000799118"/>
    </source>
</evidence>
<name>A0A6A4GAD1_9AGAR</name>
<gene>
    <name evidence="1" type="ORF">BT96DRAFT_276385</name>
</gene>
<proteinExistence type="predicted"/>
<dbReference type="Proteomes" id="UP000799118">
    <property type="component" value="Unassembled WGS sequence"/>
</dbReference>
<keyword evidence="2" id="KW-1185">Reference proteome</keyword>
<organism evidence="1 2">
    <name type="scientific">Gymnopus androsaceus JB14</name>
    <dbReference type="NCBI Taxonomy" id="1447944"/>
    <lineage>
        <taxon>Eukaryota</taxon>
        <taxon>Fungi</taxon>
        <taxon>Dikarya</taxon>
        <taxon>Basidiomycota</taxon>
        <taxon>Agaricomycotina</taxon>
        <taxon>Agaricomycetes</taxon>
        <taxon>Agaricomycetidae</taxon>
        <taxon>Agaricales</taxon>
        <taxon>Marasmiineae</taxon>
        <taxon>Omphalotaceae</taxon>
        <taxon>Gymnopus</taxon>
    </lineage>
</organism>